<evidence type="ECO:0000313" key="2">
    <source>
        <dbReference type="EMBL" id="VDY38724.1"/>
    </source>
</evidence>
<dbReference type="Pfam" id="PF13378">
    <property type="entry name" value="MR_MLE_C"/>
    <property type="match status" value="1"/>
</dbReference>
<evidence type="ECO:0000259" key="1">
    <source>
        <dbReference type="Pfam" id="PF13378"/>
    </source>
</evidence>
<dbReference type="PANTHER" id="PTHR48080:SF1">
    <property type="entry name" value="GLUCARATE DEHYDRATASE-RELATED PROTEIN"/>
    <property type="match status" value="1"/>
</dbReference>
<dbReference type="PANTHER" id="PTHR48080">
    <property type="entry name" value="D-GALACTONATE DEHYDRATASE-RELATED"/>
    <property type="match status" value="1"/>
</dbReference>
<name>A0A447JD55_SALET</name>
<protein>
    <submittedName>
        <fullName evidence="2">Glucarate dehydratase 2</fullName>
        <ecNumber evidence="2">4.2.1.-</ecNumber>
        <ecNumber evidence="2">4.2.1.40</ecNumber>
    </submittedName>
</protein>
<dbReference type="InterPro" id="IPR034593">
    <property type="entry name" value="DgoD-like"/>
</dbReference>
<dbReference type="SUPFAM" id="SSF51604">
    <property type="entry name" value="Enolase C-terminal domain-like"/>
    <property type="match status" value="1"/>
</dbReference>
<dbReference type="InterPro" id="IPR029065">
    <property type="entry name" value="Enolase_C-like"/>
</dbReference>
<dbReference type="Proteomes" id="UP000281393">
    <property type="component" value="Chromosome"/>
</dbReference>
<keyword evidence="2" id="KW-0456">Lyase</keyword>
<accession>A0A447JD55</accession>
<dbReference type="EC" id="4.2.1.40" evidence="2"/>
<feature type="domain" description="Enolase C-terminal" evidence="1">
    <location>
        <begin position="2"/>
        <end position="81"/>
    </location>
</feature>
<dbReference type="InterPro" id="IPR036849">
    <property type="entry name" value="Enolase-like_C_sf"/>
</dbReference>
<dbReference type="GO" id="GO:0008872">
    <property type="term" value="F:glucarate dehydratase activity"/>
    <property type="evidence" value="ECO:0007669"/>
    <property type="project" value="UniProtKB-EC"/>
</dbReference>
<dbReference type="Gene3D" id="3.20.20.120">
    <property type="entry name" value="Enolase-like C-terminal domain"/>
    <property type="match status" value="1"/>
</dbReference>
<proteinExistence type="predicted"/>
<dbReference type="AlphaFoldDB" id="A0A447JD55"/>
<dbReference type="EC" id="4.2.1.-" evidence="2"/>
<gene>
    <name evidence="2" type="primary">ygcY_3</name>
    <name evidence="2" type="ORF">NCTC7102_01248</name>
</gene>
<sequence length="123" mass="13732">MAQLCDDWGLTWGCHSNNHFDISLAMFTHVGAAAPGKPTAIDTHWIWQEGDCRLTKNPLEIKNGKIAVPDAPGLGVELDWEQVRKAHDAYKKLPGGARNDAGPMQYLIPGWTFDRKRPVFGRH</sequence>
<reference evidence="2 3" key="1">
    <citation type="submission" date="2018-12" db="EMBL/GenBank/DDBJ databases">
        <authorList>
            <consortium name="Pathogen Informatics"/>
        </authorList>
    </citation>
    <scope>NUCLEOTIDE SEQUENCE [LARGE SCALE GENOMIC DNA]</scope>
    <source>
        <strain evidence="2 3">NCTC7102</strain>
    </source>
</reference>
<organism evidence="2 3">
    <name type="scientific">Salmonella enterica subsp. enterica serovar Daytona</name>
    <dbReference type="NCBI Taxonomy" id="1962639"/>
    <lineage>
        <taxon>Bacteria</taxon>
        <taxon>Pseudomonadati</taxon>
        <taxon>Pseudomonadota</taxon>
        <taxon>Gammaproteobacteria</taxon>
        <taxon>Enterobacterales</taxon>
        <taxon>Enterobacteriaceae</taxon>
        <taxon>Salmonella</taxon>
    </lineage>
</organism>
<evidence type="ECO:0000313" key="3">
    <source>
        <dbReference type="Proteomes" id="UP000281393"/>
    </source>
</evidence>
<dbReference type="EMBL" id="LR133909">
    <property type="protein sequence ID" value="VDY38724.1"/>
    <property type="molecule type" value="Genomic_DNA"/>
</dbReference>